<dbReference type="AlphaFoldDB" id="A0AB34JGC1"/>
<evidence type="ECO:0000256" key="6">
    <source>
        <dbReference type="ARBA" id="ARBA00023136"/>
    </source>
</evidence>
<dbReference type="EMBL" id="JBGBPQ010000009">
    <property type="protein sequence ID" value="KAL1519781.1"/>
    <property type="molecule type" value="Genomic_DNA"/>
</dbReference>
<dbReference type="InterPro" id="IPR011701">
    <property type="entry name" value="MFS"/>
</dbReference>
<feature type="transmembrane region" description="Helical" evidence="8">
    <location>
        <begin position="367"/>
        <end position="385"/>
    </location>
</feature>
<feature type="region of interest" description="Disordered" evidence="7">
    <location>
        <begin position="237"/>
        <end position="314"/>
    </location>
</feature>
<dbReference type="PANTHER" id="PTHR20772:SF2">
    <property type="entry name" value="PROTEIN FMP42"/>
    <property type="match status" value="1"/>
</dbReference>
<evidence type="ECO:0000256" key="4">
    <source>
        <dbReference type="ARBA" id="ARBA00022692"/>
    </source>
</evidence>
<feature type="transmembrane region" description="Helical" evidence="8">
    <location>
        <begin position="68"/>
        <end position="88"/>
    </location>
</feature>
<evidence type="ECO:0000256" key="7">
    <source>
        <dbReference type="SAM" id="MobiDB-lite"/>
    </source>
</evidence>
<name>A0AB34JGC1_PRYPA</name>
<keyword evidence="5 8" id="KW-1133">Transmembrane helix</keyword>
<keyword evidence="6 8" id="KW-0472">Membrane</keyword>
<feature type="transmembrane region" description="Helical" evidence="8">
    <location>
        <begin position="397"/>
        <end position="417"/>
    </location>
</feature>
<dbReference type="GO" id="GO:0022857">
    <property type="term" value="F:transmembrane transporter activity"/>
    <property type="evidence" value="ECO:0007669"/>
    <property type="project" value="InterPro"/>
</dbReference>
<dbReference type="SUPFAM" id="SSF103473">
    <property type="entry name" value="MFS general substrate transporter"/>
    <property type="match status" value="1"/>
</dbReference>
<evidence type="ECO:0000256" key="1">
    <source>
        <dbReference type="ARBA" id="ARBA00004141"/>
    </source>
</evidence>
<evidence type="ECO:0000256" key="3">
    <source>
        <dbReference type="ARBA" id="ARBA00022448"/>
    </source>
</evidence>
<evidence type="ECO:0000256" key="8">
    <source>
        <dbReference type="SAM" id="Phobius"/>
    </source>
</evidence>
<dbReference type="PANTHER" id="PTHR20772">
    <property type="entry name" value="PROTEIN FMP42"/>
    <property type="match status" value="1"/>
</dbReference>
<evidence type="ECO:0000313" key="9">
    <source>
        <dbReference type="EMBL" id="KAL1519781.1"/>
    </source>
</evidence>
<comment type="similarity">
    <text evidence="2">Belongs to the SLC43A transporter (TC 2.A.1.44) family.</text>
</comment>
<dbReference type="Gene3D" id="1.20.1250.20">
    <property type="entry name" value="MFS general substrate transporter like domains"/>
    <property type="match status" value="1"/>
</dbReference>
<comment type="caution">
    <text evidence="9">The sequence shown here is derived from an EMBL/GenBank/DDBJ whole genome shotgun (WGS) entry which is preliminary data.</text>
</comment>
<proteinExistence type="inferred from homology"/>
<organism evidence="9 10">
    <name type="scientific">Prymnesium parvum</name>
    <name type="common">Toxic golden alga</name>
    <dbReference type="NCBI Taxonomy" id="97485"/>
    <lineage>
        <taxon>Eukaryota</taxon>
        <taxon>Haptista</taxon>
        <taxon>Haptophyta</taxon>
        <taxon>Prymnesiophyceae</taxon>
        <taxon>Prymnesiales</taxon>
        <taxon>Prymnesiaceae</taxon>
        <taxon>Prymnesium</taxon>
    </lineage>
</organism>
<dbReference type="GO" id="GO:0016020">
    <property type="term" value="C:membrane"/>
    <property type="evidence" value="ECO:0007669"/>
    <property type="project" value="UniProtKB-SubCell"/>
</dbReference>
<feature type="transmembrane region" description="Helical" evidence="8">
    <location>
        <begin position="133"/>
        <end position="153"/>
    </location>
</feature>
<protein>
    <recommendedName>
        <fullName evidence="11">ADP,ATP carrier protein</fullName>
    </recommendedName>
</protein>
<feature type="transmembrane region" description="Helical" evidence="8">
    <location>
        <begin position="100"/>
        <end position="121"/>
    </location>
</feature>
<keyword evidence="10" id="KW-1185">Reference proteome</keyword>
<keyword evidence="3" id="KW-0813">Transport</keyword>
<keyword evidence="4 8" id="KW-0812">Transmembrane</keyword>
<dbReference type="InterPro" id="IPR052599">
    <property type="entry name" value="SLC43A_AATransporter"/>
</dbReference>
<comment type="subcellular location">
    <subcellularLocation>
        <location evidence="1">Membrane</location>
        <topology evidence="1">Multi-pass membrane protein</topology>
    </subcellularLocation>
</comment>
<dbReference type="Pfam" id="PF07690">
    <property type="entry name" value="MFS_1"/>
    <property type="match status" value="1"/>
</dbReference>
<gene>
    <name evidence="9" type="ORF">AB1Y20_023288</name>
</gene>
<dbReference type="InterPro" id="IPR036259">
    <property type="entry name" value="MFS_trans_sf"/>
</dbReference>
<dbReference type="Proteomes" id="UP001515480">
    <property type="component" value="Unassembled WGS sequence"/>
</dbReference>
<accession>A0AB34JGC1</accession>
<reference evidence="9 10" key="1">
    <citation type="journal article" date="2024" name="Science">
        <title>Giant polyketide synthase enzymes in the biosynthesis of giant marine polyether toxins.</title>
        <authorList>
            <person name="Fallon T.R."/>
            <person name="Shende V.V."/>
            <person name="Wierzbicki I.H."/>
            <person name="Pendleton A.L."/>
            <person name="Watervoot N.F."/>
            <person name="Auber R.P."/>
            <person name="Gonzalez D.J."/>
            <person name="Wisecaver J.H."/>
            <person name="Moore B.S."/>
        </authorList>
    </citation>
    <scope>NUCLEOTIDE SEQUENCE [LARGE SCALE GENOMIC DNA]</scope>
    <source>
        <strain evidence="9 10">12B1</strain>
    </source>
</reference>
<evidence type="ECO:0000256" key="5">
    <source>
        <dbReference type="ARBA" id="ARBA00022989"/>
    </source>
</evidence>
<evidence type="ECO:0008006" key="11">
    <source>
        <dbReference type="Google" id="ProtNLM"/>
    </source>
</evidence>
<feature type="transmembrane region" description="Helical" evidence="8">
    <location>
        <begin position="494"/>
        <end position="516"/>
    </location>
</feature>
<evidence type="ECO:0000256" key="2">
    <source>
        <dbReference type="ARBA" id="ARBA00006595"/>
    </source>
</evidence>
<feature type="transmembrane region" description="Helical" evidence="8">
    <location>
        <begin position="328"/>
        <end position="347"/>
    </location>
</feature>
<evidence type="ECO:0000313" key="10">
    <source>
        <dbReference type="Proteomes" id="UP001515480"/>
    </source>
</evidence>
<sequence length="542" mass="58557">MVGVGFRRYVPIVFPCICTFSMGGIIFGASSIIPVLYRHGYWISLCNAAKAATCKAHQSHIECCEQQLVRLSMIISLCFFLCDFSAAPWGELADRRGPRICLISATAVSVLGMSLLGLSTIDPTGCSNTLTTIGLVALAVAGPGVFNGGYVGSLSMIGEDPDLKAILASCSAAVFDGSALVFMLLQMAEGTLGGDFTTPSLSWALMCAMLGGGYFLYLRPRPLASAPLNAVNEEGSTELATLPSTEKPIPRVDSGATASSTDEFSDGVGSPMNAHRVKSLNEDYETDESDWGRQNSKDSRTDDTLLNQGQESSDADARGIASTMLARSNLLMVYFMAVYGLISNFYIETQLDEFGLRFGEPTAEWLSTTFNLAFPVGGFMMALPSSLIMKSYGDKPYIYWSIVSCFAAGFAFLSMIPTEGTQLAAALLFGPTRCLQWACYFQFLADEKRYPPHLTGRAIGYNNVAIGLVGDVLPSLLTYLVATHGWGGTKEGRYTSLKLITFVLLMLSSSFPALLFREQHSDLRLTAKRTKKVPISEVEATW</sequence>
<feature type="transmembrane region" description="Helical" evidence="8">
    <location>
        <begin position="464"/>
        <end position="482"/>
    </location>
</feature>
<feature type="transmembrane region" description="Helical" evidence="8">
    <location>
        <begin position="200"/>
        <end position="218"/>
    </location>
</feature>
<feature type="transmembrane region" description="Helical" evidence="8">
    <location>
        <begin position="165"/>
        <end position="188"/>
    </location>
</feature>
<feature type="transmembrane region" description="Helical" evidence="8">
    <location>
        <begin position="12"/>
        <end position="37"/>
    </location>
</feature>